<dbReference type="Proteomes" id="UP001595898">
    <property type="component" value="Unassembled WGS sequence"/>
</dbReference>
<gene>
    <name evidence="2" type="ORF">ACFO5R_21790</name>
</gene>
<dbReference type="InterPro" id="IPR006311">
    <property type="entry name" value="TAT_signal"/>
</dbReference>
<feature type="region of interest" description="Disordered" evidence="1">
    <location>
        <begin position="1"/>
        <end position="43"/>
    </location>
</feature>
<keyword evidence="3" id="KW-1185">Reference proteome</keyword>
<dbReference type="PROSITE" id="PS51318">
    <property type="entry name" value="TAT"/>
    <property type="match status" value="1"/>
</dbReference>
<organism evidence="2 3">
    <name type="scientific">Halosolutus amylolyticus</name>
    <dbReference type="NCBI Taxonomy" id="2932267"/>
    <lineage>
        <taxon>Archaea</taxon>
        <taxon>Methanobacteriati</taxon>
        <taxon>Methanobacteriota</taxon>
        <taxon>Stenosarchaea group</taxon>
        <taxon>Halobacteria</taxon>
        <taxon>Halobacteriales</taxon>
        <taxon>Natrialbaceae</taxon>
        <taxon>Halosolutus</taxon>
    </lineage>
</organism>
<dbReference type="InterPro" id="IPR012334">
    <property type="entry name" value="Pectin_lyas_fold"/>
</dbReference>
<dbReference type="SUPFAM" id="SSF51126">
    <property type="entry name" value="Pectin lyase-like"/>
    <property type="match status" value="1"/>
</dbReference>
<comment type="caution">
    <text evidence="2">The sequence shown here is derived from an EMBL/GenBank/DDBJ whole genome shotgun (WGS) entry which is preliminary data.</text>
</comment>
<accession>A0ABD5PW49</accession>
<dbReference type="AlphaFoldDB" id="A0ABD5PW49"/>
<evidence type="ECO:0000256" key="1">
    <source>
        <dbReference type="SAM" id="MobiDB-lite"/>
    </source>
</evidence>
<proteinExistence type="predicted"/>
<evidence type="ECO:0000313" key="2">
    <source>
        <dbReference type="EMBL" id="MFC4544569.1"/>
    </source>
</evidence>
<reference evidence="2 3" key="1">
    <citation type="journal article" date="2019" name="Int. J. Syst. Evol. Microbiol.">
        <title>The Global Catalogue of Microorganisms (GCM) 10K type strain sequencing project: providing services to taxonomists for standard genome sequencing and annotation.</title>
        <authorList>
            <consortium name="The Broad Institute Genomics Platform"/>
            <consortium name="The Broad Institute Genome Sequencing Center for Infectious Disease"/>
            <person name="Wu L."/>
            <person name="Ma J."/>
        </authorList>
    </citation>
    <scope>NUCLEOTIDE SEQUENCE [LARGE SCALE GENOMIC DNA]</scope>
    <source>
        <strain evidence="2 3">WLHS5</strain>
    </source>
</reference>
<sequence>MSDRSDMRNSNRGDVPRSRSDRRGDDRSVVQDTTVSQTVENATVSERSRRTFLQGLTAAGATGIGLTTTASASTSDPYAHYYDDYATVVDVVEAGADDTGNESITPVLEAERADDTLFVFPEGRYFMDEQFRFTGFENVGFVGDGATLVPADYYAFDGPQYRLFRLGVSYSPGRQLRFEGFDVDQTAPDTGIRTIEAYVSDRLEVRDVTIHGQHDSGTWGPGMFNVTDSDGWGIVERFRAPDGGAWVENTPNDGNRWRGPIGIEANQNAGTLEFRRCWLGAFPNNGLYAAGGDGEIIVHGGLYRNSNGANIRVGGRGSEVRWPTVEVDHTRSQDRSQRGIRMENGRNITVHGAAIEVTSPKPTSHAISVMNTCESARIENTRLQLEGSDVNHGIVVSPEAGETTIVDTEITHETAGGYPLWIRDSDRTEQVLAEYLSISGRAGDESGFRDGIRCERDGCRFSHVDVTQYGRNGVDRNAIVNTASDLTVYKSTLRASQYPYIDIGSNAVVRDSDLESSGGHEAVCLYSSSENPAFKKNRLVDGIRDLGASGVVVWENSYE</sequence>
<dbReference type="InterPro" id="IPR011050">
    <property type="entry name" value="Pectin_lyase_fold/virulence"/>
</dbReference>
<dbReference type="EMBL" id="JBHSFA010000011">
    <property type="protein sequence ID" value="MFC4544569.1"/>
    <property type="molecule type" value="Genomic_DNA"/>
</dbReference>
<dbReference type="Gene3D" id="2.160.20.10">
    <property type="entry name" value="Single-stranded right-handed beta-helix, Pectin lyase-like"/>
    <property type="match status" value="1"/>
</dbReference>
<protein>
    <submittedName>
        <fullName evidence="2">Right-handed parallel beta-helix repeat-containing protein</fullName>
    </submittedName>
</protein>
<feature type="compositionally biased region" description="Low complexity" evidence="1">
    <location>
        <begin position="30"/>
        <end position="39"/>
    </location>
</feature>
<feature type="compositionally biased region" description="Basic and acidic residues" evidence="1">
    <location>
        <begin position="1"/>
        <end position="29"/>
    </location>
</feature>
<name>A0ABD5PW49_9EURY</name>
<evidence type="ECO:0000313" key="3">
    <source>
        <dbReference type="Proteomes" id="UP001595898"/>
    </source>
</evidence>
<dbReference type="RefSeq" id="WP_250141299.1">
    <property type="nucleotide sequence ID" value="NZ_JALIQP010000003.1"/>
</dbReference>